<evidence type="ECO:0000256" key="1">
    <source>
        <dbReference type="ARBA" id="ARBA00022553"/>
    </source>
</evidence>
<dbReference type="SMART" id="SM00448">
    <property type="entry name" value="REC"/>
    <property type="match status" value="1"/>
</dbReference>
<evidence type="ECO:0000313" key="5">
    <source>
        <dbReference type="Proteomes" id="UP001597237"/>
    </source>
</evidence>
<comment type="caution">
    <text evidence="2">Lacks conserved residue(s) required for the propagation of feature annotation.</text>
</comment>
<evidence type="ECO:0000259" key="3">
    <source>
        <dbReference type="PROSITE" id="PS50110"/>
    </source>
</evidence>
<keyword evidence="1" id="KW-0597">Phosphoprotein</keyword>
<accession>A0ABW4MY59</accession>
<dbReference type="PANTHER" id="PTHR44591:SF3">
    <property type="entry name" value="RESPONSE REGULATORY DOMAIN-CONTAINING PROTEIN"/>
    <property type="match status" value="1"/>
</dbReference>
<sequence length="273" mass="29749">MLSEGDKILQRVAQALQKVLIIDPQPAGARMLADALRNLYACEVWIAPTRQKAIELLQSVMPQAVFVELSGPGLDGVELTRQLRRSEFACRKVPVIVTTATATAQSIIAARDAGAHEFLRKPYTSKDLLRRLEAVALKPRPWVEAVAYVGPDRRRFNSGEYAGRRKRKADVSETPEAAKLAQAFKILKSASLAMSGDPNQALRSMRVQADDLYEAAVALKDVRLARAAGELQKYLRAVQTITAENAQALSAVVGELLKLAPGEPAPRQAMKAA</sequence>
<comment type="caution">
    <text evidence="4">The sequence shown here is derived from an EMBL/GenBank/DDBJ whole genome shotgun (WGS) entry which is preliminary data.</text>
</comment>
<feature type="domain" description="Response regulatory" evidence="3">
    <location>
        <begin position="18"/>
        <end position="136"/>
    </location>
</feature>
<protein>
    <submittedName>
        <fullName evidence="4">PleD family two-component system response regulator</fullName>
    </submittedName>
</protein>
<name>A0ABW4MY59_9CAUL</name>
<dbReference type="Gene3D" id="3.40.50.2300">
    <property type="match status" value="1"/>
</dbReference>
<evidence type="ECO:0000313" key="4">
    <source>
        <dbReference type="EMBL" id="MFD1782805.1"/>
    </source>
</evidence>
<organism evidence="4 5">
    <name type="scientific">Phenylobacterium terrae</name>
    <dbReference type="NCBI Taxonomy" id="2665495"/>
    <lineage>
        <taxon>Bacteria</taxon>
        <taxon>Pseudomonadati</taxon>
        <taxon>Pseudomonadota</taxon>
        <taxon>Alphaproteobacteria</taxon>
        <taxon>Caulobacterales</taxon>
        <taxon>Caulobacteraceae</taxon>
        <taxon>Phenylobacterium</taxon>
    </lineage>
</organism>
<dbReference type="InterPro" id="IPR001789">
    <property type="entry name" value="Sig_transdc_resp-reg_receiver"/>
</dbReference>
<keyword evidence="5" id="KW-1185">Reference proteome</keyword>
<reference evidence="5" key="1">
    <citation type="journal article" date="2019" name="Int. J. Syst. Evol. Microbiol.">
        <title>The Global Catalogue of Microorganisms (GCM) 10K type strain sequencing project: providing services to taxonomists for standard genome sequencing and annotation.</title>
        <authorList>
            <consortium name="The Broad Institute Genomics Platform"/>
            <consortium name="The Broad Institute Genome Sequencing Center for Infectious Disease"/>
            <person name="Wu L."/>
            <person name="Ma J."/>
        </authorList>
    </citation>
    <scope>NUCLEOTIDE SEQUENCE [LARGE SCALE GENOMIC DNA]</scope>
    <source>
        <strain evidence="5">DFY28</strain>
    </source>
</reference>
<proteinExistence type="predicted"/>
<evidence type="ECO:0000256" key="2">
    <source>
        <dbReference type="PROSITE-ProRule" id="PRU00169"/>
    </source>
</evidence>
<dbReference type="InterPro" id="IPR050595">
    <property type="entry name" value="Bact_response_regulator"/>
</dbReference>
<dbReference type="PROSITE" id="PS50110">
    <property type="entry name" value="RESPONSE_REGULATORY"/>
    <property type="match status" value="1"/>
</dbReference>
<dbReference type="Proteomes" id="UP001597237">
    <property type="component" value="Unassembled WGS sequence"/>
</dbReference>
<dbReference type="PANTHER" id="PTHR44591">
    <property type="entry name" value="STRESS RESPONSE REGULATOR PROTEIN 1"/>
    <property type="match status" value="1"/>
</dbReference>
<dbReference type="EMBL" id="JBHUEY010000001">
    <property type="protein sequence ID" value="MFD1782805.1"/>
    <property type="molecule type" value="Genomic_DNA"/>
</dbReference>
<dbReference type="SUPFAM" id="SSF52172">
    <property type="entry name" value="CheY-like"/>
    <property type="match status" value="1"/>
</dbReference>
<dbReference type="Pfam" id="PF00072">
    <property type="entry name" value="Response_reg"/>
    <property type="match status" value="1"/>
</dbReference>
<dbReference type="InterPro" id="IPR011006">
    <property type="entry name" value="CheY-like_superfamily"/>
</dbReference>
<gene>
    <name evidence="4" type="ORF">ACFSC0_05325</name>
</gene>